<name>A0ABQ4TKW9_9HYPH</name>
<evidence type="ECO:0000313" key="2">
    <source>
        <dbReference type="EMBL" id="GJE54675.1"/>
    </source>
</evidence>
<keyword evidence="3" id="KW-1185">Reference proteome</keyword>
<feature type="signal peptide" evidence="1">
    <location>
        <begin position="1"/>
        <end position="31"/>
    </location>
</feature>
<gene>
    <name evidence="2" type="ORF">EKPJFOCH_1154</name>
</gene>
<keyword evidence="1" id="KW-0732">Signal</keyword>
<sequence length="227" mass="24688">MRLHWNARARKPLAVGLAAAGLIVMTVGVHAQDGGSFFDMLFGAQPRQAAPVAPAYGGQGAYGDGYRRRARSDRRHAWKLKTRYAALPRAEAVKGDPDKILGKQPVDQKAILDNPTKALLEDKTLRPGDIVVMPGGPKVFTGGSEKRHRMSDFEDVKHSRMVDRKTRGQLLAMMVPLGAMPADQARKVMAVKLKLATQDEIEAAEAGSALKEATAGPRMIMPWKTTP</sequence>
<comment type="caution">
    <text evidence="2">The sequence shown here is derived from an EMBL/GenBank/DDBJ whole genome shotgun (WGS) entry which is preliminary data.</text>
</comment>
<proteinExistence type="predicted"/>
<reference evidence="2" key="2">
    <citation type="submission" date="2021-08" db="EMBL/GenBank/DDBJ databases">
        <authorList>
            <person name="Tani A."/>
            <person name="Ola A."/>
            <person name="Ogura Y."/>
            <person name="Katsura K."/>
            <person name="Hayashi T."/>
        </authorList>
    </citation>
    <scope>NUCLEOTIDE SEQUENCE</scope>
    <source>
        <strain evidence="2">DSM 23674</strain>
    </source>
</reference>
<dbReference type="RefSeq" id="WP_147813324.1">
    <property type="nucleotide sequence ID" value="NZ_BPRA01000005.1"/>
</dbReference>
<protein>
    <submittedName>
        <fullName evidence="2">Uncharacterized protein</fullName>
    </submittedName>
</protein>
<organism evidence="2 3">
    <name type="scientific">Methylobacterium thuringiense</name>
    <dbReference type="NCBI Taxonomy" id="1003091"/>
    <lineage>
        <taxon>Bacteria</taxon>
        <taxon>Pseudomonadati</taxon>
        <taxon>Pseudomonadota</taxon>
        <taxon>Alphaproteobacteria</taxon>
        <taxon>Hyphomicrobiales</taxon>
        <taxon>Methylobacteriaceae</taxon>
        <taxon>Methylobacterium</taxon>
    </lineage>
</organism>
<accession>A0ABQ4TKW9</accession>
<reference evidence="2" key="1">
    <citation type="journal article" date="2021" name="Front. Microbiol.">
        <title>Comprehensive Comparative Genomics and Phenotyping of Methylobacterium Species.</title>
        <authorList>
            <person name="Alessa O."/>
            <person name="Ogura Y."/>
            <person name="Fujitani Y."/>
            <person name="Takami H."/>
            <person name="Hayashi T."/>
            <person name="Sahin N."/>
            <person name="Tani A."/>
        </authorList>
    </citation>
    <scope>NUCLEOTIDE SEQUENCE</scope>
    <source>
        <strain evidence="2">DSM 23674</strain>
    </source>
</reference>
<evidence type="ECO:0000313" key="3">
    <source>
        <dbReference type="Proteomes" id="UP001055101"/>
    </source>
</evidence>
<dbReference type="Proteomes" id="UP001055101">
    <property type="component" value="Unassembled WGS sequence"/>
</dbReference>
<feature type="chain" id="PRO_5045046028" evidence="1">
    <location>
        <begin position="32"/>
        <end position="227"/>
    </location>
</feature>
<evidence type="ECO:0000256" key="1">
    <source>
        <dbReference type="SAM" id="SignalP"/>
    </source>
</evidence>
<dbReference type="EMBL" id="BPRA01000005">
    <property type="protein sequence ID" value="GJE54675.1"/>
    <property type="molecule type" value="Genomic_DNA"/>
</dbReference>